<organism evidence="3">
    <name type="scientific">Salpingoeca rosetta (strain ATCC 50818 / BSB-021)</name>
    <dbReference type="NCBI Taxonomy" id="946362"/>
    <lineage>
        <taxon>Eukaryota</taxon>
        <taxon>Choanoflagellata</taxon>
        <taxon>Craspedida</taxon>
        <taxon>Salpingoecidae</taxon>
        <taxon>Salpingoeca</taxon>
    </lineage>
</organism>
<sequence>MTNQQPNSQSAKPPHHCPHTTARPRTPRQTANTNKQTNKQQHHHNQQRPFTFRSHELDRLASMQTQQAPRSRLPRPLPTFPRPLLTSLPQPFQPNMNPDTKSTKSTELSIVSTAGWIALKAALDGENVDYKVDRLLENGAVHIVFESEAAALKAHAVLSRGCTTRFHASPRLKALVLRGSSADPALPPQAPLPTQATQATHATTRSRTRLRRRSLSDPARPTWLDSQHTQSQQQVDHPTPQQHPPQHGDFDMSHATCLLQQSFDLHGTRRTQQTQRLTQQWGDRFDGRHPSAAFGPRQPPHPQSWSWGNAGPHNAPPSEREPQASGPNGHMPQPLARYPQPPPQPTQQAPPCNAPYALCASNIPPSNYDAFMASMRQAGACCVEHIVTNTMTGYCSATVRFPTKELASHALQNFGAYFRSTACGSHATPRLNPNEAFQVHIKNLPACCQAELSARVNNLNGVIMCPPAPEVTYAATAGFHTHTDACQAVAAFNTTHLGGRHLEAEPNHLEGRFVHMDEAAETTFASFSGVTIDSGEISRDLLGGDEAGEYDYSD</sequence>
<feature type="region of interest" description="Disordered" evidence="1">
    <location>
        <begin position="266"/>
        <end position="350"/>
    </location>
</feature>
<feature type="compositionally biased region" description="Polar residues" evidence="1">
    <location>
        <begin position="1"/>
        <end position="11"/>
    </location>
</feature>
<evidence type="ECO:0000313" key="2">
    <source>
        <dbReference type="EMBL" id="EGD81984.1"/>
    </source>
</evidence>
<dbReference type="GeneID" id="16076754"/>
<gene>
    <name evidence="2" type="ORF">PTSG_02670</name>
</gene>
<dbReference type="Proteomes" id="UP000007799">
    <property type="component" value="Unassembled WGS sequence"/>
</dbReference>
<reference evidence="2" key="1">
    <citation type="submission" date="2009-08" db="EMBL/GenBank/DDBJ databases">
        <title>Annotation of Salpingoeca rosetta.</title>
        <authorList>
            <consortium name="The Broad Institute Genome Sequencing Platform"/>
            <person name="Russ C."/>
            <person name="Cuomo C."/>
            <person name="Burger G."/>
            <person name="Gray M.W."/>
            <person name="Holland P.W.H."/>
            <person name="King N."/>
            <person name="Lang F.B.F."/>
            <person name="Roger A.J."/>
            <person name="Ruiz-Trillo I."/>
            <person name="Young S.K."/>
            <person name="Zeng Q."/>
            <person name="Gargeya S."/>
            <person name="Alvarado L."/>
            <person name="Berlin A."/>
            <person name="Chapman S.B."/>
            <person name="Chen Z."/>
            <person name="Freedman E."/>
            <person name="Gellesch M."/>
            <person name="Goldberg J."/>
            <person name="Griggs A."/>
            <person name="Gujja S."/>
            <person name="Heilman E."/>
            <person name="Heiman D."/>
            <person name="Howarth C."/>
            <person name="Mehta T."/>
            <person name="Neiman D."/>
            <person name="Pearson M."/>
            <person name="Roberts A."/>
            <person name="Saif S."/>
            <person name="Shea T."/>
            <person name="Shenoy N."/>
            <person name="Sisk P."/>
            <person name="Stolte C."/>
            <person name="Sykes S."/>
            <person name="White J."/>
            <person name="Yandava C."/>
            <person name="Haas B."/>
            <person name="Nusbaum C."/>
            <person name="Birren B."/>
        </authorList>
    </citation>
    <scope>NUCLEOTIDE SEQUENCE [LARGE SCALE GENOMIC DNA]</scope>
    <source>
        <strain evidence="2">ATCC 50818</strain>
    </source>
</reference>
<feature type="compositionally biased region" description="Low complexity" evidence="1">
    <location>
        <begin position="230"/>
        <end position="245"/>
    </location>
</feature>
<evidence type="ECO:0000313" key="3">
    <source>
        <dbReference type="Proteomes" id="UP000007799"/>
    </source>
</evidence>
<feature type="compositionally biased region" description="Low complexity" evidence="1">
    <location>
        <begin position="192"/>
        <end position="203"/>
    </location>
</feature>
<feature type="compositionally biased region" description="Basic residues" evidence="1">
    <location>
        <begin position="204"/>
        <end position="213"/>
    </location>
</feature>
<accession>F2U2Z0</accession>
<dbReference type="RefSeq" id="XP_004996167.1">
    <property type="nucleotide sequence ID" value="XM_004996110.1"/>
</dbReference>
<feature type="region of interest" description="Disordered" evidence="1">
    <location>
        <begin position="182"/>
        <end position="251"/>
    </location>
</feature>
<protein>
    <submittedName>
        <fullName evidence="2">Uncharacterized protein</fullName>
    </submittedName>
</protein>
<feature type="compositionally biased region" description="Polar residues" evidence="1">
    <location>
        <begin position="93"/>
        <end position="104"/>
    </location>
</feature>
<dbReference type="EMBL" id="GL832960">
    <property type="protein sequence ID" value="EGD81984.1"/>
    <property type="molecule type" value="Genomic_DNA"/>
</dbReference>
<proteinExistence type="predicted"/>
<name>F2U2Z0_SALR5</name>
<dbReference type="InParanoid" id="F2U2Z0"/>
<feature type="region of interest" description="Disordered" evidence="1">
    <location>
        <begin position="1"/>
        <end position="50"/>
    </location>
</feature>
<dbReference type="AlphaFoldDB" id="F2U2Z0"/>
<evidence type="ECO:0000256" key="1">
    <source>
        <dbReference type="SAM" id="MobiDB-lite"/>
    </source>
</evidence>
<keyword evidence="3" id="KW-1185">Reference proteome</keyword>
<feature type="compositionally biased region" description="Low complexity" evidence="1">
    <location>
        <begin position="270"/>
        <end position="280"/>
    </location>
</feature>
<dbReference type="KEGG" id="sre:PTSG_02670"/>
<feature type="compositionally biased region" description="Low complexity" evidence="1">
    <location>
        <begin position="19"/>
        <end position="39"/>
    </location>
</feature>
<feature type="region of interest" description="Disordered" evidence="1">
    <location>
        <begin position="62"/>
        <end position="104"/>
    </location>
</feature>